<dbReference type="GO" id="GO:0036503">
    <property type="term" value="P:ERAD pathway"/>
    <property type="evidence" value="ECO:0007669"/>
    <property type="project" value="TreeGrafter"/>
</dbReference>
<dbReference type="GO" id="GO:0005789">
    <property type="term" value="C:endoplasmic reticulum membrane"/>
    <property type="evidence" value="ECO:0007669"/>
    <property type="project" value="UniProtKB-SubCell"/>
</dbReference>
<dbReference type="Gene3D" id="3.10.20.90">
    <property type="entry name" value="Phosphatidylinositol 3-kinase Catalytic Subunit, Chain A, domain 1"/>
    <property type="match status" value="1"/>
</dbReference>
<evidence type="ECO:0000256" key="6">
    <source>
        <dbReference type="ARBA" id="ARBA00046062"/>
    </source>
</evidence>
<dbReference type="PANTHER" id="PTHR46424">
    <property type="entry name" value="UBX DOMAIN-CONTAINING PROTEIN 4"/>
    <property type="match status" value="1"/>
</dbReference>
<evidence type="ECO:0000256" key="1">
    <source>
        <dbReference type="ARBA" id="ARBA00004406"/>
    </source>
</evidence>
<comment type="caution">
    <text evidence="10">The sequence shown here is derived from an EMBL/GenBank/DDBJ whole genome shotgun (WGS) entry which is preliminary data.</text>
</comment>
<dbReference type="InterPro" id="IPR029071">
    <property type="entry name" value="Ubiquitin-like_domsf"/>
</dbReference>
<name>A0A0L0BSY6_LUCCU</name>
<protein>
    <recommendedName>
        <fullName evidence="4">UBX domain-containing protein 4</fullName>
    </recommendedName>
    <alternativeName>
        <fullName evidence="5">UBX domain-containing protein 2</fullName>
    </alternativeName>
</protein>
<keyword evidence="11" id="KW-1185">Reference proteome</keyword>
<evidence type="ECO:0000256" key="8">
    <source>
        <dbReference type="SAM" id="Phobius"/>
    </source>
</evidence>
<dbReference type="SUPFAM" id="SSF54236">
    <property type="entry name" value="Ubiquitin-like"/>
    <property type="match status" value="1"/>
</dbReference>
<feature type="compositionally biased region" description="Basic and acidic residues" evidence="7">
    <location>
        <begin position="142"/>
        <end position="159"/>
    </location>
</feature>
<evidence type="ECO:0000256" key="7">
    <source>
        <dbReference type="SAM" id="MobiDB-lite"/>
    </source>
</evidence>
<reference evidence="10 11" key="1">
    <citation type="journal article" date="2015" name="Nat. Commun.">
        <title>Lucilia cuprina genome unlocks parasitic fly biology to underpin future interventions.</title>
        <authorList>
            <person name="Anstead C.A."/>
            <person name="Korhonen P.K."/>
            <person name="Young N.D."/>
            <person name="Hall R.S."/>
            <person name="Jex A.R."/>
            <person name="Murali S.C."/>
            <person name="Hughes D.S."/>
            <person name="Lee S.F."/>
            <person name="Perry T."/>
            <person name="Stroehlein A.J."/>
            <person name="Ansell B.R."/>
            <person name="Breugelmans B."/>
            <person name="Hofmann A."/>
            <person name="Qu J."/>
            <person name="Dugan S."/>
            <person name="Lee S.L."/>
            <person name="Chao H."/>
            <person name="Dinh H."/>
            <person name="Han Y."/>
            <person name="Doddapaneni H.V."/>
            <person name="Worley K.C."/>
            <person name="Muzny D.M."/>
            <person name="Ioannidis P."/>
            <person name="Waterhouse R.M."/>
            <person name="Zdobnov E.M."/>
            <person name="James P.J."/>
            <person name="Bagnall N.H."/>
            <person name="Kotze A.C."/>
            <person name="Gibbs R.A."/>
            <person name="Richards S."/>
            <person name="Batterham P."/>
            <person name="Gasser R.B."/>
        </authorList>
    </citation>
    <scope>NUCLEOTIDE SEQUENCE [LARGE SCALE GENOMIC DNA]</scope>
    <source>
        <strain evidence="10 11">LS</strain>
        <tissue evidence="10">Full body</tissue>
    </source>
</reference>
<feature type="compositionally biased region" description="Polar residues" evidence="7">
    <location>
        <begin position="488"/>
        <end position="501"/>
    </location>
</feature>
<evidence type="ECO:0000313" key="10">
    <source>
        <dbReference type="EMBL" id="KNC23157.1"/>
    </source>
</evidence>
<proteinExistence type="predicted"/>
<accession>A0A0L0BSY6</accession>
<keyword evidence="2" id="KW-0834">Unfolded protein response</keyword>
<dbReference type="OrthoDB" id="2445133at2759"/>
<evidence type="ECO:0000313" key="11">
    <source>
        <dbReference type="Proteomes" id="UP000037069"/>
    </source>
</evidence>
<dbReference type="OMA" id="WHTGNIA"/>
<feature type="compositionally biased region" description="Low complexity" evidence="7">
    <location>
        <begin position="289"/>
        <end position="316"/>
    </location>
</feature>
<gene>
    <name evidence="10" type="ORF">FF38_02471</name>
</gene>
<feature type="region of interest" description="Disordered" evidence="7">
    <location>
        <begin position="440"/>
        <end position="538"/>
    </location>
</feature>
<dbReference type="EMBL" id="JRES01001407">
    <property type="protein sequence ID" value="KNC23157.1"/>
    <property type="molecule type" value="Genomic_DNA"/>
</dbReference>
<feature type="transmembrane region" description="Helical" evidence="8">
    <location>
        <begin position="412"/>
        <end position="432"/>
    </location>
</feature>
<dbReference type="InterPro" id="IPR036249">
    <property type="entry name" value="Thioredoxin-like_sf"/>
</dbReference>
<feature type="compositionally biased region" description="Polar residues" evidence="7">
    <location>
        <begin position="528"/>
        <end position="538"/>
    </location>
</feature>
<feature type="domain" description="UBX" evidence="9">
    <location>
        <begin position="314"/>
        <end position="394"/>
    </location>
</feature>
<organism evidence="10 11">
    <name type="scientific">Lucilia cuprina</name>
    <name type="common">Green bottle fly</name>
    <name type="synonym">Australian sheep blowfly</name>
    <dbReference type="NCBI Taxonomy" id="7375"/>
    <lineage>
        <taxon>Eukaryota</taxon>
        <taxon>Metazoa</taxon>
        <taxon>Ecdysozoa</taxon>
        <taxon>Arthropoda</taxon>
        <taxon>Hexapoda</taxon>
        <taxon>Insecta</taxon>
        <taxon>Pterygota</taxon>
        <taxon>Neoptera</taxon>
        <taxon>Endopterygota</taxon>
        <taxon>Diptera</taxon>
        <taxon>Brachycera</taxon>
        <taxon>Muscomorpha</taxon>
        <taxon>Oestroidea</taxon>
        <taxon>Calliphoridae</taxon>
        <taxon>Luciliinae</taxon>
        <taxon>Lucilia</taxon>
    </lineage>
</organism>
<dbReference type="AlphaFoldDB" id="A0A0L0BSY6"/>
<dbReference type="PANTHER" id="PTHR46424:SF1">
    <property type="entry name" value="UBX DOMAIN-CONTAINING PROTEIN 4"/>
    <property type="match status" value="1"/>
</dbReference>
<keyword evidence="8" id="KW-0472">Membrane</keyword>
<dbReference type="PROSITE" id="PS50033">
    <property type="entry name" value="UBX"/>
    <property type="match status" value="1"/>
</dbReference>
<feature type="region of interest" description="Disordered" evidence="7">
    <location>
        <begin position="277"/>
        <end position="317"/>
    </location>
</feature>
<evidence type="ECO:0000256" key="3">
    <source>
        <dbReference type="ARBA" id="ARBA00038812"/>
    </source>
</evidence>
<dbReference type="InterPro" id="IPR001012">
    <property type="entry name" value="UBX_dom"/>
</dbReference>
<feature type="region of interest" description="Disordered" evidence="7">
    <location>
        <begin position="138"/>
        <end position="159"/>
    </location>
</feature>
<comment type="subcellular location">
    <subcellularLocation>
        <location evidence="1">Endoplasmic reticulum membrane</location>
        <topology evidence="1">Peripheral membrane protein</topology>
    </subcellularLocation>
</comment>
<dbReference type="STRING" id="7375.A0A0L0BSY6"/>
<evidence type="ECO:0000256" key="5">
    <source>
        <dbReference type="ARBA" id="ARBA00041575"/>
    </source>
</evidence>
<evidence type="ECO:0000256" key="4">
    <source>
        <dbReference type="ARBA" id="ARBA00040925"/>
    </source>
</evidence>
<dbReference type="SUPFAM" id="SSF52833">
    <property type="entry name" value="Thioredoxin-like"/>
    <property type="match status" value="1"/>
</dbReference>
<comment type="function">
    <text evidence="6">Involved in endoplasmic reticulum-associated protein degradation (ERAD). Acts as a platform to recruit both UBQLN1 and VCP to the ER during ERAD.</text>
</comment>
<dbReference type="Pfam" id="PF23187">
    <property type="entry name" value="UBX7_N"/>
    <property type="match status" value="1"/>
</dbReference>
<keyword evidence="8" id="KW-1133">Transmembrane helix</keyword>
<dbReference type="Proteomes" id="UP000037069">
    <property type="component" value="Unassembled WGS sequence"/>
</dbReference>
<feature type="compositionally biased region" description="Basic and acidic residues" evidence="7">
    <location>
        <begin position="456"/>
        <end position="471"/>
    </location>
</feature>
<feature type="compositionally biased region" description="Basic and acidic residues" evidence="7">
    <location>
        <begin position="277"/>
        <end position="288"/>
    </location>
</feature>
<dbReference type="Pfam" id="PF00789">
    <property type="entry name" value="UBX"/>
    <property type="match status" value="1"/>
</dbReference>
<evidence type="ECO:0000256" key="2">
    <source>
        <dbReference type="ARBA" id="ARBA00023230"/>
    </source>
</evidence>
<keyword evidence="8" id="KW-0812">Transmembrane</keyword>
<dbReference type="SMART" id="SM00166">
    <property type="entry name" value="UBX"/>
    <property type="match status" value="1"/>
</dbReference>
<sequence length="538" mass="60081">MNWYKGNIAEAVAQSKSKNAIFVVYVEGKDEATIKLGNFINDKRIREKLESDDFVCIKIESESESYMQFASIFQIVPVPSIFFIGKAGTPLDIATGVVASIEELEGKIGKVLQLAGKTPANAALNDFIQEEAKASSSSKAQITKEDVKQEETTESKESSEEIVCKDGVCYKKSKEIEQKDEEKEAVVVEEEKAQTNALEEDKLAETRKYLEQKRRERIEEEKRLEKERELRRRKEGKEMQNLRAWQKDQELKELKENIKREKLEEQAARERIRAQIQADKAERAHKFAAENQASTSQQASNNSTNKTTNSSTASASDETRLQFRLASGVSNSHNFKCATTLAEIRDYVTRELLPGTGIKEFTLATTYPKRELTNEHNTKTLMELELFPSAVILIIGKEATGPTAIISRNGGLLNMITVMIMAILNPIFSIFNSAKNWLTGKRNDSTTTAQTGAQKRASEEQNDVSKRRNLDRFLAGGGSGNTTGSSNQEQSGDSSPSTSQGGAYRRYVGGSNIHRLSDNRKDSDDENATWNGNSTQQQ</sequence>
<dbReference type="GO" id="GO:0006986">
    <property type="term" value="P:response to unfolded protein"/>
    <property type="evidence" value="ECO:0007669"/>
    <property type="project" value="UniProtKB-KW"/>
</dbReference>
<evidence type="ECO:0000259" key="9">
    <source>
        <dbReference type="PROSITE" id="PS50033"/>
    </source>
</evidence>
<comment type="subunit">
    <text evidence="3">Directly interacts with VCP. Interacts with UBQLN1. Forms a complex with VCP and UBQLN1.</text>
</comment>